<dbReference type="InterPro" id="IPR051531">
    <property type="entry name" value="N-acetyltransferase"/>
</dbReference>
<dbReference type="GO" id="GO:0016747">
    <property type="term" value="F:acyltransferase activity, transferring groups other than amino-acyl groups"/>
    <property type="evidence" value="ECO:0007669"/>
    <property type="project" value="InterPro"/>
</dbReference>
<sequence length="193" mass="21620">MGEEIKTDLVLAENQWIETERLILRPVTLADTEDVYEYASDEVTTRFLFPANQSLAETRANIATSFIKDPLGKYGIELKKSGKLIGTTDIRVNDHNGTAEIGYALNSAYWGNGYMPEATAALLKLGFEQLDLVRIFATHDVRNSNSGRVMEKLHMKKEGLISDAERRNGEVVSLVIRGITRSEWLALQQTENS</sequence>
<evidence type="ECO:0000313" key="2">
    <source>
        <dbReference type="EMBL" id="KAA0690752.1"/>
    </source>
</evidence>
<dbReference type="SUPFAM" id="SSF55729">
    <property type="entry name" value="Acyl-CoA N-acyltransferases (Nat)"/>
    <property type="match status" value="1"/>
</dbReference>
<reference evidence="2 3" key="1">
    <citation type="submission" date="2018-07" db="EMBL/GenBank/DDBJ databases">
        <title>High quality draft genome sequencing of Enterococcus faecium exhibiting probiotic potential isolated from mucus of freshwater fish.</title>
        <authorList>
            <person name="El-Jeni R."/>
            <person name="Ghedira K."/>
            <person name="Abdelhak S."/>
            <person name="El-Bour M."/>
            <person name="Bouhaouala-Zahar B."/>
        </authorList>
    </citation>
    <scope>NUCLEOTIDE SEQUENCE [LARGE SCALE GENOMIC DNA]</scope>
    <source>
        <strain evidence="2 3">R.A73</strain>
    </source>
</reference>
<proteinExistence type="predicted"/>
<evidence type="ECO:0000259" key="1">
    <source>
        <dbReference type="PROSITE" id="PS51186"/>
    </source>
</evidence>
<feature type="domain" description="N-acetyltransferase" evidence="1">
    <location>
        <begin position="22"/>
        <end position="179"/>
    </location>
</feature>
<dbReference type="Gene3D" id="3.40.630.30">
    <property type="match status" value="1"/>
</dbReference>
<dbReference type="Proteomes" id="UP000448762">
    <property type="component" value="Unassembled WGS sequence"/>
</dbReference>
<gene>
    <name evidence="2" type="ORF">DTX73_07790</name>
</gene>
<accession>A0A133N7L1</accession>
<dbReference type="EMBL" id="QOVC01000005">
    <property type="protein sequence ID" value="KAA0690752.1"/>
    <property type="molecule type" value="Genomic_DNA"/>
</dbReference>
<keyword evidence="2" id="KW-0808">Transferase</keyword>
<dbReference type="RefSeq" id="WP_002312367.1">
    <property type="nucleotide sequence ID" value="NZ_CABGJC010000005.1"/>
</dbReference>
<dbReference type="GeneID" id="66496372"/>
<dbReference type="PROSITE" id="PS51186">
    <property type="entry name" value="GNAT"/>
    <property type="match status" value="1"/>
</dbReference>
<dbReference type="Pfam" id="PF13302">
    <property type="entry name" value="Acetyltransf_3"/>
    <property type="match status" value="1"/>
</dbReference>
<dbReference type="PANTHER" id="PTHR43792:SF1">
    <property type="entry name" value="N-ACETYLTRANSFERASE DOMAIN-CONTAINING PROTEIN"/>
    <property type="match status" value="1"/>
</dbReference>
<dbReference type="AlphaFoldDB" id="A0A133N7L1"/>
<comment type="caution">
    <text evidence="2">The sequence shown here is derived from an EMBL/GenBank/DDBJ whole genome shotgun (WGS) entry which is preliminary data.</text>
</comment>
<dbReference type="PANTHER" id="PTHR43792">
    <property type="entry name" value="GNAT FAMILY, PUTATIVE (AFU_ORTHOLOGUE AFUA_3G00765)-RELATED-RELATED"/>
    <property type="match status" value="1"/>
</dbReference>
<evidence type="ECO:0000313" key="3">
    <source>
        <dbReference type="Proteomes" id="UP000448762"/>
    </source>
</evidence>
<name>A0A133N7L1_ENTFC</name>
<protein>
    <submittedName>
        <fullName evidence="2">N-acetyltransferase</fullName>
    </submittedName>
</protein>
<organism evidence="2 3">
    <name type="scientific">Enterococcus faecium</name>
    <name type="common">Streptococcus faecium</name>
    <dbReference type="NCBI Taxonomy" id="1352"/>
    <lineage>
        <taxon>Bacteria</taxon>
        <taxon>Bacillati</taxon>
        <taxon>Bacillota</taxon>
        <taxon>Bacilli</taxon>
        <taxon>Lactobacillales</taxon>
        <taxon>Enterococcaceae</taxon>
        <taxon>Enterococcus</taxon>
    </lineage>
</organism>
<dbReference type="InterPro" id="IPR016181">
    <property type="entry name" value="Acyl_CoA_acyltransferase"/>
</dbReference>
<dbReference type="InterPro" id="IPR000182">
    <property type="entry name" value="GNAT_dom"/>
</dbReference>